<dbReference type="Proteomes" id="UP000054270">
    <property type="component" value="Unassembled WGS sequence"/>
</dbReference>
<evidence type="ECO:0000313" key="7">
    <source>
        <dbReference type="Proteomes" id="UP000054270"/>
    </source>
</evidence>
<dbReference type="OMA" id="LHANTIV"/>
<proteinExistence type="inferred from homology"/>
<dbReference type="EMBL" id="KN817584">
    <property type="protein sequence ID" value="KJA18861.1"/>
    <property type="molecule type" value="Genomic_DNA"/>
</dbReference>
<dbReference type="SUPFAM" id="SSF51905">
    <property type="entry name" value="FAD/NAD(P)-binding domain"/>
    <property type="match status" value="1"/>
</dbReference>
<dbReference type="OrthoDB" id="202203at2759"/>
<dbReference type="InterPro" id="IPR036188">
    <property type="entry name" value="FAD/NAD-bd_sf"/>
</dbReference>
<dbReference type="PANTHER" id="PTHR43735">
    <property type="entry name" value="APOPTOSIS-INDUCING FACTOR 1"/>
    <property type="match status" value="1"/>
</dbReference>
<keyword evidence="2" id="KW-0285">Flavoprotein</keyword>
<gene>
    <name evidence="6" type="ORF">HYPSUDRAFT_190500</name>
</gene>
<dbReference type="GO" id="GO:0050660">
    <property type="term" value="F:flavin adenine dinucleotide binding"/>
    <property type="evidence" value="ECO:0007669"/>
    <property type="project" value="TreeGrafter"/>
</dbReference>
<name>A0A0D2NQ14_HYPSF</name>
<dbReference type="PRINTS" id="PR00411">
    <property type="entry name" value="PNDRDTASEI"/>
</dbReference>
<organism evidence="6 7">
    <name type="scientific">Hypholoma sublateritium (strain FD-334 SS-4)</name>
    <dbReference type="NCBI Taxonomy" id="945553"/>
    <lineage>
        <taxon>Eukaryota</taxon>
        <taxon>Fungi</taxon>
        <taxon>Dikarya</taxon>
        <taxon>Basidiomycota</taxon>
        <taxon>Agaricomycotina</taxon>
        <taxon>Agaricomycetes</taxon>
        <taxon>Agaricomycetidae</taxon>
        <taxon>Agaricales</taxon>
        <taxon>Agaricineae</taxon>
        <taxon>Strophariaceae</taxon>
        <taxon>Hypholoma</taxon>
    </lineage>
</organism>
<evidence type="ECO:0000256" key="3">
    <source>
        <dbReference type="ARBA" id="ARBA00022827"/>
    </source>
</evidence>
<protein>
    <recommendedName>
        <fullName evidence="5">FAD/NAD(P)-binding domain-containing protein</fullName>
    </recommendedName>
</protein>
<dbReference type="PRINTS" id="PR00368">
    <property type="entry name" value="FADPNR"/>
</dbReference>
<sequence>MSTPSKQNIVIVGAGYAGLSAWIPLSTKLDAQKHTLVLINPRPYFTHLPAALRMATTAEGALEDEILIPLSDAKYNTGNRKLIIAAVTSIVERGNEGGHLVLDSGETVEYSILILATGALWDGPLALPNTKAEAVGVVTSWREKFAQANDIVLVGGGSVGLELAGEIKDLSLNKNVTVVHAKSQLLNDTYPDSWRTYVGKQFASRGVKLVLGDYVDDLEIREGHIKTRSSKSIKADLVVPTRGGSPNTKFIESLGGDVVTPSGTVKVVPTLQIAGHPRIFAAGDIIAWDEQKQAAKTPNHAIVVVHNTLVLLGLSKKAVIPYKGSTELILITNGKYGGTGYFQILWGISIGNWLSSLLKSKSLLVDATKKTLQLA</sequence>
<dbReference type="InterPro" id="IPR023753">
    <property type="entry name" value="FAD/NAD-binding_dom"/>
</dbReference>
<evidence type="ECO:0000256" key="1">
    <source>
        <dbReference type="ARBA" id="ARBA00006442"/>
    </source>
</evidence>
<dbReference type="GO" id="GO:0005737">
    <property type="term" value="C:cytoplasm"/>
    <property type="evidence" value="ECO:0007669"/>
    <property type="project" value="TreeGrafter"/>
</dbReference>
<dbReference type="STRING" id="945553.A0A0D2NQ14"/>
<reference evidence="7" key="1">
    <citation type="submission" date="2014-04" db="EMBL/GenBank/DDBJ databases">
        <title>Evolutionary Origins and Diversification of the Mycorrhizal Mutualists.</title>
        <authorList>
            <consortium name="DOE Joint Genome Institute"/>
            <consortium name="Mycorrhizal Genomics Consortium"/>
            <person name="Kohler A."/>
            <person name="Kuo A."/>
            <person name="Nagy L.G."/>
            <person name="Floudas D."/>
            <person name="Copeland A."/>
            <person name="Barry K.W."/>
            <person name="Cichocki N."/>
            <person name="Veneault-Fourrey C."/>
            <person name="LaButti K."/>
            <person name="Lindquist E.A."/>
            <person name="Lipzen A."/>
            <person name="Lundell T."/>
            <person name="Morin E."/>
            <person name="Murat C."/>
            <person name="Riley R."/>
            <person name="Ohm R."/>
            <person name="Sun H."/>
            <person name="Tunlid A."/>
            <person name="Henrissat B."/>
            <person name="Grigoriev I.V."/>
            <person name="Hibbett D.S."/>
            <person name="Martin F."/>
        </authorList>
    </citation>
    <scope>NUCLEOTIDE SEQUENCE [LARGE SCALE GENOMIC DNA]</scope>
    <source>
        <strain evidence="7">FD-334 SS-4</strain>
    </source>
</reference>
<evidence type="ECO:0000256" key="2">
    <source>
        <dbReference type="ARBA" id="ARBA00022630"/>
    </source>
</evidence>
<comment type="similarity">
    <text evidence="1">Belongs to the FAD-dependent oxidoreductase family.</text>
</comment>
<dbReference type="GO" id="GO:0004174">
    <property type="term" value="F:electron-transferring-flavoprotein dehydrogenase activity"/>
    <property type="evidence" value="ECO:0007669"/>
    <property type="project" value="TreeGrafter"/>
</dbReference>
<keyword evidence="7" id="KW-1185">Reference proteome</keyword>
<dbReference type="PANTHER" id="PTHR43735:SF3">
    <property type="entry name" value="FERROPTOSIS SUPPRESSOR PROTEIN 1"/>
    <property type="match status" value="1"/>
</dbReference>
<keyword evidence="4" id="KW-0560">Oxidoreductase</keyword>
<keyword evidence="3" id="KW-0274">FAD</keyword>
<evidence type="ECO:0000256" key="4">
    <source>
        <dbReference type="ARBA" id="ARBA00023002"/>
    </source>
</evidence>
<accession>A0A0D2NQ14</accession>
<evidence type="ECO:0000313" key="6">
    <source>
        <dbReference type="EMBL" id="KJA18861.1"/>
    </source>
</evidence>
<dbReference type="AlphaFoldDB" id="A0A0D2NQ14"/>
<dbReference type="Pfam" id="PF07992">
    <property type="entry name" value="Pyr_redox_2"/>
    <property type="match status" value="1"/>
</dbReference>
<feature type="domain" description="FAD/NAD(P)-binding" evidence="5">
    <location>
        <begin position="8"/>
        <end position="292"/>
    </location>
</feature>
<evidence type="ECO:0000259" key="5">
    <source>
        <dbReference type="Pfam" id="PF07992"/>
    </source>
</evidence>
<dbReference type="Gene3D" id="3.50.50.100">
    <property type="match status" value="1"/>
</dbReference>